<reference evidence="9 10" key="1">
    <citation type="submission" date="2022-01" db="EMBL/GenBank/DDBJ databases">
        <title>Desulfofustis limnae sp. nov., a novel mesophilic sulfate-reducing bacterium isolated from marsh soil.</title>
        <authorList>
            <person name="Watanabe M."/>
            <person name="Takahashi A."/>
            <person name="Kojima H."/>
            <person name="Fukui M."/>
        </authorList>
    </citation>
    <scope>NUCLEOTIDE SEQUENCE [LARGE SCALE GENOMIC DNA]</scope>
    <source>
        <strain evidence="9 10">PPLL</strain>
    </source>
</reference>
<evidence type="ECO:0000256" key="5">
    <source>
        <dbReference type="ARBA" id="ARBA00022989"/>
    </source>
</evidence>
<feature type="transmembrane region" description="Helical" evidence="7">
    <location>
        <begin position="324"/>
        <end position="346"/>
    </location>
</feature>
<dbReference type="InterPro" id="IPR001173">
    <property type="entry name" value="Glyco_trans_2-like"/>
</dbReference>
<keyword evidence="2" id="KW-0328">Glycosyltransferase</keyword>
<dbReference type="GO" id="GO:0016740">
    <property type="term" value="F:transferase activity"/>
    <property type="evidence" value="ECO:0007669"/>
    <property type="project" value="UniProtKB-KW"/>
</dbReference>
<dbReference type="PANTHER" id="PTHR43867">
    <property type="entry name" value="CELLULOSE SYNTHASE CATALYTIC SUBUNIT A [UDP-FORMING]"/>
    <property type="match status" value="1"/>
</dbReference>
<dbReference type="InterPro" id="IPR017853">
    <property type="entry name" value="GH"/>
</dbReference>
<gene>
    <name evidence="9" type="primary">ndvB_1</name>
    <name evidence="9" type="ORF">DPPLL_05820</name>
</gene>
<proteinExistence type="predicted"/>
<feature type="domain" description="Glycosyltransferase 2-like" evidence="8">
    <location>
        <begin position="465"/>
        <end position="664"/>
    </location>
</feature>
<keyword evidence="4 7" id="KW-0812">Transmembrane</keyword>
<evidence type="ECO:0000256" key="7">
    <source>
        <dbReference type="SAM" id="Phobius"/>
    </source>
</evidence>
<feature type="transmembrane region" description="Helical" evidence="7">
    <location>
        <begin position="781"/>
        <end position="803"/>
    </location>
</feature>
<name>A0ABN6M538_9BACT</name>
<dbReference type="PANTHER" id="PTHR43867:SF4">
    <property type="entry name" value="BETA-(1-3)-GLUCOSYL TRANSFERASE"/>
    <property type="match status" value="1"/>
</dbReference>
<evidence type="ECO:0000256" key="1">
    <source>
        <dbReference type="ARBA" id="ARBA00004141"/>
    </source>
</evidence>
<keyword evidence="10" id="KW-1185">Reference proteome</keyword>
<organism evidence="9 10">
    <name type="scientific">Desulfofustis limnaeus</name>
    <dbReference type="NCBI Taxonomy" id="2740163"/>
    <lineage>
        <taxon>Bacteria</taxon>
        <taxon>Pseudomonadati</taxon>
        <taxon>Thermodesulfobacteriota</taxon>
        <taxon>Desulfobulbia</taxon>
        <taxon>Desulfobulbales</taxon>
        <taxon>Desulfocapsaceae</taxon>
        <taxon>Desulfofustis</taxon>
    </lineage>
</organism>
<dbReference type="Pfam" id="PF13632">
    <property type="entry name" value="Glyco_trans_2_3"/>
    <property type="match status" value="1"/>
</dbReference>
<accession>A0ABN6M538</accession>
<dbReference type="SUPFAM" id="SSF53448">
    <property type="entry name" value="Nucleotide-diphospho-sugar transferases"/>
    <property type="match status" value="1"/>
</dbReference>
<evidence type="ECO:0000259" key="8">
    <source>
        <dbReference type="Pfam" id="PF13632"/>
    </source>
</evidence>
<dbReference type="SUPFAM" id="SSF51445">
    <property type="entry name" value="(Trans)glycosidases"/>
    <property type="match status" value="1"/>
</dbReference>
<feature type="transmembrane region" description="Helical" evidence="7">
    <location>
        <begin position="670"/>
        <end position="692"/>
    </location>
</feature>
<dbReference type="Gene3D" id="3.90.550.10">
    <property type="entry name" value="Spore Coat Polysaccharide Biosynthesis Protein SpsA, Chain A"/>
    <property type="match status" value="1"/>
</dbReference>
<evidence type="ECO:0000256" key="4">
    <source>
        <dbReference type="ARBA" id="ARBA00022692"/>
    </source>
</evidence>
<keyword evidence="5 7" id="KW-1133">Transmembrane helix</keyword>
<comment type="subcellular location">
    <subcellularLocation>
        <location evidence="1">Membrane</location>
        <topology evidence="1">Multi-pass membrane protein</topology>
    </subcellularLocation>
</comment>
<sequence>MRPWNDPAKQNLPSESEIDADLQMLAGKTNAIRVYSVAGSQQHVPFLARQYGLNVTLGAWIGPDLEANEEQIETVIRLAQQYYQNVIRVIIGNEALLREEVTIDQLQAYLDRVRDALDIPVSTAEPWHIWDTNRELADHVDFVATHILPYWEGIHVDRAVDYVIDRYEHLNRTFPGKDIVIAEVGWPSNGRIRQDAVASVANQAAFLRRFLRQAEELGYVYYIMEAFDQPWKRTLEGAVGAYWGVFDADRRAKFPFTSPIVNVPKWHLLAGISVLLALIVSGLLLIDSQRLSKRGRSFLAVIAFFAASCTVWIVYSYTRQYMTISSLIIGVLLIVGLSGVLLVLLAEAHEWAEALWGSVGRRSDQPAAAGDGPPPKVSIHVPAYNEPPEMLIETLNALANLDYPNYEVIVMDNNTRDPEVWQPVAAHCRTLGARFRFFHEDRLPGFKAGALNYALARTAPDVAVVAVIDSDYVVDRQWLRDLVPHFNRPRVAIVQAPQDYRDDRENLFKSMCFAEYRGFFCIGMVTRNERNAIIQHGTMTMVRRTVLEDIGGWAQWCITEDAELGLRIFERGYEAVYVPQSYGKGLMPDNFVDFKKQRYRWAYGAIQIMRHHARALFQPHCSRLSHGQRYHFLAGWLPWLADSVNLLFTLAALCWSVLMIHAPARFEPPLILISLIPISFFIFKLAKMFYLYQRRVDASLTKTLASAVAGLSLTHTIAKAVLFGFVTRNLPFFRTPKKAGCSTFRYALQAAREEGLMAIALLLAIHGVIVAQGTQSPDLKFWTVVLLIQAIPYLAAVAVSFIATGRSIPTRLLEGFSEPLSSDSQVLAKQAYAPLHRESTHKV</sequence>
<keyword evidence="3 9" id="KW-0808">Transferase</keyword>
<feature type="transmembrane region" description="Helical" evidence="7">
    <location>
        <begin position="632"/>
        <end position="658"/>
    </location>
</feature>
<dbReference type="InterPro" id="IPR029044">
    <property type="entry name" value="Nucleotide-diphossugar_trans"/>
</dbReference>
<feature type="transmembrane region" description="Helical" evidence="7">
    <location>
        <begin position="298"/>
        <end position="318"/>
    </location>
</feature>
<protein>
    <submittedName>
        <fullName evidence="9">Glycosyl transferase</fullName>
    </submittedName>
</protein>
<evidence type="ECO:0000256" key="2">
    <source>
        <dbReference type="ARBA" id="ARBA00022676"/>
    </source>
</evidence>
<evidence type="ECO:0000313" key="10">
    <source>
        <dbReference type="Proteomes" id="UP000830055"/>
    </source>
</evidence>
<feature type="transmembrane region" description="Helical" evidence="7">
    <location>
        <begin position="266"/>
        <end position="286"/>
    </location>
</feature>
<evidence type="ECO:0000256" key="3">
    <source>
        <dbReference type="ARBA" id="ARBA00022679"/>
    </source>
</evidence>
<dbReference type="Proteomes" id="UP000830055">
    <property type="component" value="Chromosome"/>
</dbReference>
<dbReference type="Gene3D" id="3.20.20.80">
    <property type="entry name" value="Glycosidases"/>
    <property type="match status" value="1"/>
</dbReference>
<dbReference type="EMBL" id="AP025516">
    <property type="protein sequence ID" value="BDD86217.1"/>
    <property type="molecule type" value="Genomic_DNA"/>
</dbReference>
<evidence type="ECO:0000256" key="6">
    <source>
        <dbReference type="ARBA" id="ARBA00023136"/>
    </source>
</evidence>
<keyword evidence="6 7" id="KW-0472">Membrane</keyword>
<evidence type="ECO:0000313" key="9">
    <source>
        <dbReference type="EMBL" id="BDD86217.1"/>
    </source>
</evidence>
<dbReference type="InterPro" id="IPR050321">
    <property type="entry name" value="Glycosyltr_2/OpgH_subfam"/>
</dbReference>